<protein>
    <submittedName>
        <fullName evidence="1">UDP-N-acetylglucosamine-N-acetylmuramylpentapeptide N-acetylglucosamine transferase</fullName>
    </submittedName>
</protein>
<dbReference type="EMBL" id="FWXZ01000002">
    <property type="protein sequence ID" value="SMC57675.1"/>
    <property type="molecule type" value="Genomic_DNA"/>
</dbReference>
<keyword evidence="2" id="KW-1185">Reference proteome</keyword>
<comment type="caution">
    <text evidence="1">The sequence shown here is derived from an EMBL/GenBank/DDBJ whole genome shotgun (WGS) entry which is preliminary data.</text>
</comment>
<proteinExistence type="predicted"/>
<dbReference type="Proteomes" id="UP000192328">
    <property type="component" value="Unassembled WGS sequence"/>
</dbReference>
<name>A0AC61PKW7_9FIRM</name>
<evidence type="ECO:0000313" key="2">
    <source>
        <dbReference type="Proteomes" id="UP000192328"/>
    </source>
</evidence>
<reference evidence="1" key="1">
    <citation type="submission" date="2017-04" db="EMBL/GenBank/DDBJ databases">
        <authorList>
            <person name="Varghese N."/>
            <person name="Submissions S."/>
        </authorList>
    </citation>
    <scope>NUCLEOTIDE SEQUENCE</scope>
    <source>
        <strain evidence="1">WTE2008</strain>
    </source>
</reference>
<evidence type="ECO:0000313" key="1">
    <source>
        <dbReference type="EMBL" id="SMC57675.1"/>
    </source>
</evidence>
<gene>
    <name evidence="1" type="ORF">SAMN06297397_1467</name>
</gene>
<organism evidence="1 2">
    <name type="scientific">Aristaeella lactis</name>
    <dbReference type="NCBI Taxonomy" id="3046383"/>
    <lineage>
        <taxon>Bacteria</taxon>
        <taxon>Bacillati</taxon>
        <taxon>Bacillota</taxon>
        <taxon>Clostridia</taxon>
        <taxon>Eubacteriales</taxon>
        <taxon>Aristaeellaceae</taxon>
        <taxon>Aristaeella</taxon>
    </lineage>
</organism>
<keyword evidence="1" id="KW-0808">Transferase</keyword>
<accession>A0AC61PKW7</accession>
<sequence>MKKIVLTGGGTLGHVTPHLALIPRLKEAGYEIHYIGTENGMEAPKMRAVEGVTYHAVKSGKLRRYHDWKNFTDPFRVIAGAFQSARLMGKIRPDVVFSKGGFVAVPVVFGAWLHRIPVLCHESDLTPGLANKLCKPFATRFATTFPECAEALGKKAEMTGTPLRPELFRGSREKGLELLGFNGQKPVLLMMGGSSGAQSVNFCLRQALPRLTADFDVAHICGKGNLDTELEGTAGYKQIEFLDADLPDVLACTDLVLSRAGANALCEFQALGRPMLLIPYPKGASRGDQILNAKSLEKRGLCRVLLQENMTPDSMVKAIGETWADREKLTAALKDAPPADGTNRVLEMIEEIRKK</sequence>